<evidence type="ECO:0000256" key="2">
    <source>
        <dbReference type="ARBA" id="ARBA00023136"/>
    </source>
</evidence>
<name>A0ABV7PF82_9BURK</name>
<keyword evidence="8" id="KW-1185">Reference proteome</keyword>
<feature type="chain" id="PRO_5046673973" evidence="5">
    <location>
        <begin position="22"/>
        <end position="334"/>
    </location>
</feature>
<feature type="domain" description="OmpA-like" evidence="6">
    <location>
        <begin position="219"/>
        <end position="334"/>
    </location>
</feature>
<dbReference type="PRINTS" id="PR01021">
    <property type="entry name" value="OMPADOMAIN"/>
</dbReference>
<dbReference type="PANTHER" id="PTHR30329:SF21">
    <property type="entry name" value="LIPOPROTEIN YIAD-RELATED"/>
    <property type="match status" value="1"/>
</dbReference>
<dbReference type="RefSeq" id="WP_312552132.1">
    <property type="nucleotide sequence ID" value="NZ_JBHRVV010000001.1"/>
</dbReference>
<evidence type="ECO:0000259" key="6">
    <source>
        <dbReference type="PROSITE" id="PS51123"/>
    </source>
</evidence>
<dbReference type="InterPro" id="IPR006665">
    <property type="entry name" value="OmpA-like"/>
</dbReference>
<gene>
    <name evidence="7" type="ORF">ACFOPH_00225</name>
</gene>
<protein>
    <submittedName>
        <fullName evidence="7">OmpA family protein</fullName>
    </submittedName>
</protein>
<evidence type="ECO:0000256" key="5">
    <source>
        <dbReference type="SAM" id="SignalP"/>
    </source>
</evidence>
<dbReference type="SUPFAM" id="SSF103088">
    <property type="entry name" value="OmpA-like"/>
    <property type="match status" value="1"/>
</dbReference>
<dbReference type="InterPro" id="IPR006664">
    <property type="entry name" value="OMP_bac"/>
</dbReference>
<dbReference type="Pfam" id="PF00691">
    <property type="entry name" value="OmpA"/>
    <property type="match status" value="1"/>
</dbReference>
<dbReference type="PROSITE" id="PS51123">
    <property type="entry name" value="OMPA_2"/>
    <property type="match status" value="1"/>
</dbReference>
<keyword evidence="3" id="KW-0998">Cell outer membrane</keyword>
<dbReference type="EMBL" id="JBHRVV010000001">
    <property type="protein sequence ID" value="MFC3456678.1"/>
    <property type="molecule type" value="Genomic_DNA"/>
</dbReference>
<dbReference type="CDD" id="cd07185">
    <property type="entry name" value="OmpA_C-like"/>
    <property type="match status" value="1"/>
</dbReference>
<evidence type="ECO:0000256" key="4">
    <source>
        <dbReference type="PROSITE-ProRule" id="PRU00473"/>
    </source>
</evidence>
<dbReference type="PANTHER" id="PTHR30329">
    <property type="entry name" value="STATOR ELEMENT OF FLAGELLAR MOTOR COMPLEX"/>
    <property type="match status" value="1"/>
</dbReference>
<dbReference type="Proteomes" id="UP001595665">
    <property type="component" value="Unassembled WGS sequence"/>
</dbReference>
<comment type="subcellular location">
    <subcellularLocation>
        <location evidence="1">Cell outer membrane</location>
    </subcellularLocation>
</comment>
<proteinExistence type="predicted"/>
<keyword evidence="2 4" id="KW-0472">Membrane</keyword>
<dbReference type="InterPro" id="IPR050330">
    <property type="entry name" value="Bact_OuterMem_StrucFunc"/>
</dbReference>
<evidence type="ECO:0000313" key="8">
    <source>
        <dbReference type="Proteomes" id="UP001595665"/>
    </source>
</evidence>
<dbReference type="Gene3D" id="3.30.1330.60">
    <property type="entry name" value="OmpA-like domain"/>
    <property type="match status" value="1"/>
</dbReference>
<sequence length="334" mass="36153">MRGLRLAGLVLCLGSASLAYGKMPAADTVKGAKDHPLLSRFEGAKLVGYDVKEFDEAMLPAGKRIYDSKERRASFEKSFQLEGKVTRIAYVVPRERSTLEVMRNYEAALAKAGLKTAFACIKEACGDDIGDYWWDKRLSNGFIKGDIPSSIFIAGPRQGRYMVAEGKRPDGAPVHVAVLALPPYKDDEGGVYLEIVEGKAMESGKVAASLNAAEMAKGIANEGKVAVYGVYFDTGKAEVKPDSKPALAEMAKLLQQDPKLKVFVVGHTDNQGVLAQNLALSQQRADAVVKALAEGHKVDPKRLSAKGVAAYAPLASNRAEEGRRKNRRVELVEQ</sequence>
<reference evidence="8" key="1">
    <citation type="journal article" date="2019" name="Int. J. Syst. Evol. Microbiol.">
        <title>The Global Catalogue of Microorganisms (GCM) 10K type strain sequencing project: providing services to taxonomists for standard genome sequencing and annotation.</title>
        <authorList>
            <consortium name="The Broad Institute Genomics Platform"/>
            <consortium name="The Broad Institute Genome Sequencing Center for Infectious Disease"/>
            <person name="Wu L."/>
            <person name="Ma J."/>
        </authorList>
    </citation>
    <scope>NUCLEOTIDE SEQUENCE [LARGE SCALE GENOMIC DNA]</scope>
    <source>
        <strain evidence="8">CCM 7480</strain>
    </source>
</reference>
<evidence type="ECO:0000256" key="1">
    <source>
        <dbReference type="ARBA" id="ARBA00004442"/>
    </source>
</evidence>
<evidence type="ECO:0000256" key="3">
    <source>
        <dbReference type="ARBA" id="ARBA00023237"/>
    </source>
</evidence>
<keyword evidence="5" id="KW-0732">Signal</keyword>
<comment type="caution">
    <text evidence="7">The sequence shown here is derived from an EMBL/GenBank/DDBJ whole genome shotgun (WGS) entry which is preliminary data.</text>
</comment>
<accession>A0ABV7PF82</accession>
<feature type="signal peptide" evidence="5">
    <location>
        <begin position="1"/>
        <end position="21"/>
    </location>
</feature>
<organism evidence="7 8">
    <name type="scientific">Massilia haematophila</name>
    <dbReference type="NCBI Taxonomy" id="457923"/>
    <lineage>
        <taxon>Bacteria</taxon>
        <taxon>Pseudomonadati</taxon>
        <taxon>Pseudomonadota</taxon>
        <taxon>Betaproteobacteria</taxon>
        <taxon>Burkholderiales</taxon>
        <taxon>Oxalobacteraceae</taxon>
        <taxon>Telluria group</taxon>
        <taxon>Massilia</taxon>
    </lineage>
</organism>
<dbReference type="InterPro" id="IPR036737">
    <property type="entry name" value="OmpA-like_sf"/>
</dbReference>
<evidence type="ECO:0000313" key="7">
    <source>
        <dbReference type="EMBL" id="MFC3456678.1"/>
    </source>
</evidence>